<dbReference type="AlphaFoldDB" id="A0ABD0JEQ7"/>
<gene>
    <name evidence="3" type="ORF">BaRGS_00035437</name>
</gene>
<accession>A0ABD0JEQ7</accession>
<evidence type="ECO:0000256" key="1">
    <source>
        <dbReference type="ARBA" id="ARBA00007148"/>
    </source>
</evidence>
<dbReference type="SUPFAM" id="SSF110004">
    <property type="entry name" value="Glycolipid transfer protein, GLTP"/>
    <property type="match status" value="1"/>
</dbReference>
<reference evidence="3 4" key="1">
    <citation type="journal article" date="2023" name="Sci. Data">
        <title>Genome assembly of the Korean intertidal mud-creeper Batillaria attramentaria.</title>
        <authorList>
            <person name="Patra A.K."/>
            <person name="Ho P.T."/>
            <person name="Jun S."/>
            <person name="Lee S.J."/>
            <person name="Kim Y."/>
            <person name="Won Y.J."/>
        </authorList>
    </citation>
    <scope>NUCLEOTIDE SEQUENCE [LARGE SCALE GENOMIC DNA]</scope>
    <source>
        <strain evidence="3">Wonlab-2016</strain>
    </source>
</reference>
<sequence length="215" mass="25313">MAEFITDHKHDFDLEIVLDAFKKCHQSDGTVSIDEYLRAFHELCRFFRLTGKLFGFVAKDLEWKMKAIEIRRKSPHGSHYVTLQSMMQYERAEGIVRVKGRVPSGTRQFLRLHRALEFILEFMRQIHQRDDDEKTSHIASQVYHDTLSKHHPWVTRQIAAIAVYMLPPKKTLIDVMCKHDYNKVHTLIDDVTAAGEPIYNVTQRLYENYDLLNIP</sequence>
<comment type="similarity">
    <text evidence="1">Belongs to the GLTP family.</text>
</comment>
<dbReference type="PANTHER" id="PTHR10219">
    <property type="entry name" value="GLYCOLIPID TRANSFER PROTEIN-RELATED"/>
    <property type="match status" value="1"/>
</dbReference>
<name>A0ABD0JEQ7_9CAEN</name>
<dbReference type="EMBL" id="JACVVK020000474">
    <property type="protein sequence ID" value="KAK7473305.1"/>
    <property type="molecule type" value="Genomic_DNA"/>
</dbReference>
<dbReference type="Gene3D" id="1.10.3520.10">
    <property type="entry name" value="Glycolipid transfer protein"/>
    <property type="match status" value="1"/>
</dbReference>
<dbReference type="PANTHER" id="PTHR10219:SF43">
    <property type="entry name" value="GLYCOLIPID TRANSFER PROTEIN DOMAIN-CONTAINING PROTEIN"/>
    <property type="match status" value="1"/>
</dbReference>
<evidence type="ECO:0000259" key="2">
    <source>
        <dbReference type="Pfam" id="PF08718"/>
    </source>
</evidence>
<organism evidence="3 4">
    <name type="scientific">Batillaria attramentaria</name>
    <dbReference type="NCBI Taxonomy" id="370345"/>
    <lineage>
        <taxon>Eukaryota</taxon>
        <taxon>Metazoa</taxon>
        <taxon>Spiralia</taxon>
        <taxon>Lophotrochozoa</taxon>
        <taxon>Mollusca</taxon>
        <taxon>Gastropoda</taxon>
        <taxon>Caenogastropoda</taxon>
        <taxon>Sorbeoconcha</taxon>
        <taxon>Cerithioidea</taxon>
        <taxon>Batillariidae</taxon>
        <taxon>Batillaria</taxon>
    </lineage>
</organism>
<feature type="domain" description="Glycolipid transfer protein" evidence="2">
    <location>
        <begin position="31"/>
        <end position="177"/>
    </location>
</feature>
<proteinExistence type="inferred from homology"/>
<keyword evidence="4" id="KW-1185">Reference proteome</keyword>
<dbReference type="GO" id="GO:0032691">
    <property type="term" value="P:negative regulation of interleukin-1 beta production"/>
    <property type="evidence" value="ECO:0007669"/>
    <property type="project" value="UniProtKB-ARBA"/>
</dbReference>
<dbReference type="InterPro" id="IPR014830">
    <property type="entry name" value="Glycolipid_transfer_prot_dom"/>
</dbReference>
<protein>
    <recommendedName>
        <fullName evidence="2">Glycolipid transfer protein domain-containing protein</fullName>
    </recommendedName>
</protein>
<dbReference type="Pfam" id="PF08718">
    <property type="entry name" value="GLTP"/>
    <property type="match status" value="1"/>
</dbReference>
<dbReference type="FunFam" id="1.10.3520.10:FF:000002">
    <property type="entry name" value="Ceramide-1-phosphate transfer protein"/>
    <property type="match status" value="1"/>
</dbReference>
<evidence type="ECO:0000313" key="3">
    <source>
        <dbReference type="EMBL" id="KAK7473305.1"/>
    </source>
</evidence>
<evidence type="ECO:0000313" key="4">
    <source>
        <dbReference type="Proteomes" id="UP001519460"/>
    </source>
</evidence>
<comment type="caution">
    <text evidence="3">The sequence shown here is derived from an EMBL/GenBank/DDBJ whole genome shotgun (WGS) entry which is preliminary data.</text>
</comment>
<dbReference type="Proteomes" id="UP001519460">
    <property type="component" value="Unassembled WGS sequence"/>
</dbReference>
<dbReference type="InterPro" id="IPR036497">
    <property type="entry name" value="GLTP_sf"/>
</dbReference>